<gene>
    <name evidence="4" type="ORF">C9374_006665</name>
</gene>
<dbReference type="Pfam" id="PF05368">
    <property type="entry name" value="NmrA"/>
    <property type="match status" value="1"/>
</dbReference>
<dbReference type="InterPro" id="IPR036291">
    <property type="entry name" value="NAD(P)-bd_dom_sf"/>
</dbReference>
<comment type="caution">
    <text evidence="4">The sequence shown here is derived from an EMBL/GenBank/DDBJ whole genome shotgun (WGS) entry which is preliminary data.</text>
</comment>
<dbReference type="Gene3D" id="3.40.50.720">
    <property type="entry name" value="NAD(P)-binding Rossmann-like Domain"/>
    <property type="match status" value="1"/>
</dbReference>
<proteinExistence type="predicted"/>
<feature type="domain" description="NmrA-like" evidence="3">
    <location>
        <begin position="16"/>
        <end position="239"/>
    </location>
</feature>
<dbReference type="SUPFAM" id="SSF51735">
    <property type="entry name" value="NAD(P)-binding Rossmann-fold domains"/>
    <property type="match status" value="1"/>
</dbReference>
<keyword evidence="1" id="KW-0521">NADP</keyword>
<keyword evidence="5" id="KW-1185">Reference proteome</keyword>
<sequence>MSQPSANNNNNENTYSKVFLVGATGIVGQHVTKALLKHHPHTQVKLLIRKESEQKASELKQLGAELVFGDLTTLTTQELDHVLDGSEVIVSALSGDSTVLHEAQLKLLQSAQRVKSVKKFLPSAFGVDHDSLQYGVFISNDIKKKFAELVVNSGWEYVFVNTYMFYSYAALPNFLFEYHPETKIVKYDGERNTPIPMTDLEDVGKFTALAALRKDIKNQSVNVKGDVKTLSEIAKLLHGNDIQFEKGLDLDALKQDIERKLKSGIQQPQDFFTILVLQLRWIFATGIATPQKYDNLELFKNVQPKSFEEFVATLSKQH</sequence>
<dbReference type="InterPro" id="IPR051609">
    <property type="entry name" value="NmrA/Isoflavone_reductase-like"/>
</dbReference>
<organism evidence="4 5">
    <name type="scientific">Naegleria lovaniensis</name>
    <name type="common">Amoeba</name>
    <dbReference type="NCBI Taxonomy" id="51637"/>
    <lineage>
        <taxon>Eukaryota</taxon>
        <taxon>Discoba</taxon>
        <taxon>Heterolobosea</taxon>
        <taxon>Tetramitia</taxon>
        <taxon>Eutetramitia</taxon>
        <taxon>Vahlkampfiidae</taxon>
        <taxon>Naegleria</taxon>
    </lineage>
</organism>
<evidence type="ECO:0000313" key="5">
    <source>
        <dbReference type="Proteomes" id="UP000816034"/>
    </source>
</evidence>
<protein>
    <recommendedName>
        <fullName evidence="3">NmrA-like domain-containing protein</fullName>
    </recommendedName>
</protein>
<dbReference type="GeneID" id="68099119"/>
<dbReference type="GO" id="GO:0016491">
    <property type="term" value="F:oxidoreductase activity"/>
    <property type="evidence" value="ECO:0007669"/>
    <property type="project" value="UniProtKB-KW"/>
</dbReference>
<dbReference type="AlphaFoldDB" id="A0AA88GJ65"/>
<dbReference type="EMBL" id="PYSW02000028">
    <property type="protein sequence ID" value="KAG2379548.1"/>
    <property type="molecule type" value="Genomic_DNA"/>
</dbReference>
<dbReference type="PANTHER" id="PTHR47706">
    <property type="entry name" value="NMRA-LIKE FAMILY PROTEIN"/>
    <property type="match status" value="1"/>
</dbReference>
<dbReference type="Gene3D" id="3.90.25.10">
    <property type="entry name" value="UDP-galactose 4-epimerase, domain 1"/>
    <property type="match status" value="1"/>
</dbReference>
<evidence type="ECO:0000259" key="3">
    <source>
        <dbReference type="Pfam" id="PF05368"/>
    </source>
</evidence>
<evidence type="ECO:0000256" key="1">
    <source>
        <dbReference type="ARBA" id="ARBA00022857"/>
    </source>
</evidence>
<dbReference type="InterPro" id="IPR008030">
    <property type="entry name" value="NmrA-like"/>
</dbReference>
<name>A0AA88GJ65_NAELO</name>
<dbReference type="RefSeq" id="XP_044546810.1">
    <property type="nucleotide sequence ID" value="XM_044696550.1"/>
</dbReference>
<evidence type="ECO:0000256" key="2">
    <source>
        <dbReference type="ARBA" id="ARBA00023002"/>
    </source>
</evidence>
<evidence type="ECO:0000313" key="4">
    <source>
        <dbReference type="EMBL" id="KAG2379548.1"/>
    </source>
</evidence>
<keyword evidence="2" id="KW-0560">Oxidoreductase</keyword>
<reference evidence="4 5" key="1">
    <citation type="journal article" date="2018" name="BMC Genomics">
        <title>The genome of Naegleria lovaniensis, the basis for a comparative approach to unravel pathogenicity factors of the human pathogenic amoeba N. fowleri.</title>
        <authorList>
            <person name="Liechti N."/>
            <person name="Schurch N."/>
            <person name="Bruggmann R."/>
            <person name="Wittwer M."/>
        </authorList>
    </citation>
    <scope>NUCLEOTIDE SEQUENCE [LARGE SCALE GENOMIC DNA]</scope>
    <source>
        <strain evidence="4 5">ATCC 30569</strain>
    </source>
</reference>
<dbReference type="PANTHER" id="PTHR47706:SF9">
    <property type="entry name" value="NMRA-LIKE DOMAIN-CONTAINING PROTEIN-RELATED"/>
    <property type="match status" value="1"/>
</dbReference>
<dbReference type="Proteomes" id="UP000816034">
    <property type="component" value="Unassembled WGS sequence"/>
</dbReference>
<accession>A0AA88GJ65</accession>